<keyword evidence="2" id="KW-1185">Reference proteome</keyword>
<proteinExistence type="predicted"/>
<evidence type="ECO:0000313" key="1">
    <source>
        <dbReference type="EMBL" id="CEG10353.1"/>
    </source>
</evidence>
<reference evidence="1 2" key="1">
    <citation type="journal article" date="2014" name="Genome Announc.">
        <title>Genome Sequence of Afipia felis Strain 76713, Isolated in Hospital Water Using an Amoeba Co-Culture Procedure.</title>
        <authorList>
            <person name="Benamar S."/>
            <person name="La Scola B."/>
            <person name="Croce O."/>
        </authorList>
    </citation>
    <scope>NUCLEOTIDE SEQUENCE [LARGE SCALE GENOMIC DNA]</scope>
    <source>
        <strain evidence="1 2">76713</strain>
    </source>
</reference>
<comment type="caution">
    <text evidence="1">The sequence shown here is derived from an EMBL/GenBank/DDBJ whole genome shotgun (WGS) entry which is preliminary data.</text>
</comment>
<dbReference type="AlphaFoldDB" id="A0A090N8Q7"/>
<sequence length="194" mass="20270">MIGDAALRKIIGADTLGAVAGADLTAPVGRTFGGSALAFTVEHARAQDIHRGGAVFVLRAAVLHHDDDAGRDVGDANRGFGLVDMLAARTLRAHCLDTQIAVLDVDVDVLGFRQHGHRGGRGVDAAGGFGIRHALDAMHAGFEFQFGKRAAALHFGDDFLVAAHGAFAGGHHFDLPALKCGETLVHAEQVAREQ</sequence>
<name>A0A090N8Q7_AFIFE</name>
<gene>
    <name evidence="1" type="ORF">BN961_03792</name>
</gene>
<organism evidence="1 2">
    <name type="scientific">Afipia felis</name>
    <name type="common">Cat scratch disease bacillus</name>
    <dbReference type="NCBI Taxonomy" id="1035"/>
    <lineage>
        <taxon>Bacteria</taxon>
        <taxon>Pseudomonadati</taxon>
        <taxon>Pseudomonadota</taxon>
        <taxon>Alphaproteobacteria</taxon>
        <taxon>Hyphomicrobiales</taxon>
        <taxon>Nitrobacteraceae</taxon>
        <taxon>Afipia</taxon>
    </lineage>
</organism>
<protein>
    <submittedName>
        <fullName evidence="1">Uncharacterized protein</fullName>
    </submittedName>
</protein>
<accession>A0A090N8Q7</accession>
<dbReference type="EMBL" id="CCAZ020000002">
    <property type="protein sequence ID" value="CEG10353.1"/>
    <property type="molecule type" value="Genomic_DNA"/>
</dbReference>
<evidence type="ECO:0000313" key="2">
    <source>
        <dbReference type="Proteomes" id="UP000035762"/>
    </source>
</evidence>
<dbReference type="Proteomes" id="UP000035762">
    <property type="component" value="Unassembled WGS sequence"/>
</dbReference>